<keyword evidence="4" id="KW-0812">Transmembrane</keyword>
<evidence type="ECO:0000256" key="1">
    <source>
        <dbReference type="ARBA" id="ARBA00023015"/>
    </source>
</evidence>
<dbReference type="InterPro" id="IPR018060">
    <property type="entry name" value="HTH_AraC"/>
</dbReference>
<evidence type="ECO:0000259" key="5">
    <source>
        <dbReference type="PROSITE" id="PS01124"/>
    </source>
</evidence>
<feature type="transmembrane region" description="Helical" evidence="4">
    <location>
        <begin position="53"/>
        <end position="77"/>
    </location>
</feature>
<evidence type="ECO:0000313" key="6">
    <source>
        <dbReference type="EMBL" id="RAV16069.1"/>
    </source>
</evidence>
<dbReference type="InterPro" id="IPR009057">
    <property type="entry name" value="Homeodomain-like_sf"/>
</dbReference>
<keyword evidence="4" id="KW-1133">Transmembrane helix</keyword>
<dbReference type="Pfam" id="PF12833">
    <property type="entry name" value="HTH_18"/>
    <property type="match status" value="1"/>
</dbReference>
<dbReference type="SMART" id="SM00342">
    <property type="entry name" value="HTH_ARAC"/>
    <property type="match status" value="1"/>
</dbReference>
<protein>
    <recommendedName>
        <fullName evidence="5">HTH araC/xylS-type domain-containing protein</fullName>
    </recommendedName>
</protein>
<evidence type="ECO:0000256" key="4">
    <source>
        <dbReference type="SAM" id="Phobius"/>
    </source>
</evidence>
<keyword evidence="2" id="KW-0238">DNA-binding</keyword>
<feature type="transmembrane region" description="Helical" evidence="4">
    <location>
        <begin position="341"/>
        <end position="363"/>
    </location>
</feature>
<keyword evidence="4" id="KW-0472">Membrane</keyword>
<gene>
    <name evidence="6" type="ORF">DQG23_29190</name>
</gene>
<dbReference type="Proteomes" id="UP000250369">
    <property type="component" value="Unassembled WGS sequence"/>
</dbReference>
<accession>A0A329M7C3</accession>
<dbReference type="Gene3D" id="1.10.10.60">
    <property type="entry name" value="Homeodomain-like"/>
    <property type="match status" value="2"/>
</dbReference>
<dbReference type="PANTHER" id="PTHR43280">
    <property type="entry name" value="ARAC-FAMILY TRANSCRIPTIONAL REGULATOR"/>
    <property type="match status" value="1"/>
</dbReference>
<keyword evidence="1" id="KW-0805">Transcription regulation</keyword>
<dbReference type="Gene3D" id="3.30.450.20">
    <property type="entry name" value="PAS domain"/>
    <property type="match status" value="1"/>
</dbReference>
<organism evidence="6 7">
    <name type="scientific">Paenibacillus contaminans</name>
    <dbReference type="NCBI Taxonomy" id="450362"/>
    <lineage>
        <taxon>Bacteria</taxon>
        <taxon>Bacillati</taxon>
        <taxon>Bacillota</taxon>
        <taxon>Bacilli</taxon>
        <taxon>Bacillales</taxon>
        <taxon>Paenibacillaceae</taxon>
        <taxon>Paenibacillus</taxon>
    </lineage>
</organism>
<dbReference type="PROSITE" id="PS00041">
    <property type="entry name" value="HTH_ARAC_FAMILY_1"/>
    <property type="match status" value="1"/>
</dbReference>
<reference evidence="6 7" key="1">
    <citation type="journal article" date="2009" name="Int. J. Syst. Evol. Microbiol.">
        <title>Paenibacillus contaminans sp. nov., isolated from a contaminated laboratory plate.</title>
        <authorList>
            <person name="Chou J.H."/>
            <person name="Lee J.H."/>
            <person name="Lin M.C."/>
            <person name="Chang P.S."/>
            <person name="Arun A.B."/>
            <person name="Young C.C."/>
            <person name="Chen W.M."/>
        </authorList>
    </citation>
    <scope>NUCLEOTIDE SEQUENCE [LARGE SCALE GENOMIC DNA]</scope>
    <source>
        <strain evidence="6 7">CKOBP-6</strain>
    </source>
</reference>
<dbReference type="SUPFAM" id="SSF46689">
    <property type="entry name" value="Homeodomain-like"/>
    <property type="match status" value="1"/>
</dbReference>
<dbReference type="InterPro" id="IPR018062">
    <property type="entry name" value="HTH_AraC-typ_CS"/>
</dbReference>
<dbReference type="PROSITE" id="PS01124">
    <property type="entry name" value="HTH_ARAC_FAMILY_2"/>
    <property type="match status" value="1"/>
</dbReference>
<proteinExistence type="predicted"/>
<evidence type="ECO:0000256" key="3">
    <source>
        <dbReference type="ARBA" id="ARBA00023163"/>
    </source>
</evidence>
<sequence length="797" mass="91207">MKPFDHAIIRLSRFRHKKILLLCYNRDTKRAGEWRKEGGGGMRHLFDTAKSKVFLRYVLSYAFVFIVPLIVLGVVMYQNAVVNLQKEIEASNLNKLNQVKDMLDLQMRGMEQTAAKISYDTRLTPFLLKSNGYHELEAIQELGKYKANTLIADEVLLYYRGENLIYTSSGTYSPRVLTNDIYAFREDQAERFFQMLNASETEEVRPAEQVAFNKNEHHNMLTYSFPIPAKSAAPYGTVLFQVKEKTLTDLIENILGDLNGSVYIMDDRKNKMASREKGVALQPDEIGPILSQPRSSQIEKVSIRNKDYSLAAAASSQTGWSVVIVMPTDQFLGRVIEMKTFVALVVMALFIFGLGLVIAVSNVQYKPIRGLLKAVGPYRVSLRREKKNEWSWLRDTIESAITDRQKLLQQADAHRPFVRDQLATKLLRGDYRHADEVEQVLRSLFLDFTGNCFFVLLVSMRHCPPLSSQQRDELYGYLENSENSGLLRWGVELIHDKAFAIVVNGQAENGRFREMQQRHAANISAYLKEHFRLSAAIFAGGAYTELIHVNQSFVEASAAREYELKTEPGAIVFFEDIVHWQEDHTWYPADEQVRFVQGLKQGDRKVALDSLAAMMGSIAQKERSILLLKCMCSDLINTVLKTVSVMNAGDFSKQLHELVLFATLREFEEKLKELVTDICDAVERNRETKNKDLRDDVLRYIHDNFRFYEMSLENAADRFGLSVPFLSRFIKEQTGSTFTDYVASLRLEEIKRELKLTTNPIKDIIARNGYIGVSHFIEKFKKAEGMTPGEYRKLHGG</sequence>
<dbReference type="GO" id="GO:0003700">
    <property type="term" value="F:DNA-binding transcription factor activity"/>
    <property type="evidence" value="ECO:0007669"/>
    <property type="project" value="InterPro"/>
</dbReference>
<name>A0A329M7C3_9BACL</name>
<feature type="domain" description="HTH araC/xylS-type" evidence="5">
    <location>
        <begin position="695"/>
        <end position="794"/>
    </location>
</feature>
<keyword evidence="7" id="KW-1185">Reference proteome</keyword>
<dbReference type="GO" id="GO:0043565">
    <property type="term" value="F:sequence-specific DNA binding"/>
    <property type="evidence" value="ECO:0007669"/>
    <property type="project" value="InterPro"/>
</dbReference>
<dbReference type="PANTHER" id="PTHR43280:SF2">
    <property type="entry name" value="HTH-TYPE TRANSCRIPTIONAL REGULATOR EXSA"/>
    <property type="match status" value="1"/>
</dbReference>
<comment type="caution">
    <text evidence="6">The sequence shown here is derived from an EMBL/GenBank/DDBJ whole genome shotgun (WGS) entry which is preliminary data.</text>
</comment>
<dbReference type="AlphaFoldDB" id="A0A329M7C3"/>
<dbReference type="EMBL" id="QMFB01000022">
    <property type="protein sequence ID" value="RAV16069.1"/>
    <property type="molecule type" value="Genomic_DNA"/>
</dbReference>
<keyword evidence="3" id="KW-0804">Transcription</keyword>
<evidence type="ECO:0000313" key="7">
    <source>
        <dbReference type="Proteomes" id="UP000250369"/>
    </source>
</evidence>
<evidence type="ECO:0000256" key="2">
    <source>
        <dbReference type="ARBA" id="ARBA00023125"/>
    </source>
</evidence>